<dbReference type="InterPro" id="IPR050498">
    <property type="entry name" value="Ycf3"/>
</dbReference>
<dbReference type="InterPro" id="IPR019734">
    <property type="entry name" value="TPR_rpt"/>
</dbReference>
<evidence type="ECO:0000256" key="2">
    <source>
        <dbReference type="ARBA" id="ARBA00022803"/>
    </source>
</evidence>
<evidence type="ECO:0000313" key="6">
    <source>
        <dbReference type="Proteomes" id="UP000008561"/>
    </source>
</evidence>
<dbReference type="PANTHER" id="PTHR44858:SF1">
    <property type="entry name" value="UDP-N-ACETYLGLUCOSAMINE--PEPTIDE N-ACETYLGLUCOSAMINYLTRANSFERASE SPINDLY-RELATED"/>
    <property type="match status" value="1"/>
</dbReference>
<evidence type="ECO:0000256" key="1">
    <source>
        <dbReference type="ARBA" id="ARBA00022737"/>
    </source>
</evidence>
<evidence type="ECO:0000256" key="4">
    <source>
        <dbReference type="SAM" id="Phobius"/>
    </source>
</evidence>
<dbReference type="InterPro" id="IPR011990">
    <property type="entry name" value="TPR-like_helical_dom_sf"/>
</dbReference>
<dbReference type="KEGG" id="dol:Dole_0275"/>
<dbReference type="Pfam" id="PF13174">
    <property type="entry name" value="TPR_6"/>
    <property type="match status" value="1"/>
</dbReference>
<dbReference type="PROSITE" id="PS50005">
    <property type="entry name" value="TPR"/>
    <property type="match status" value="5"/>
</dbReference>
<protein>
    <submittedName>
        <fullName evidence="5">Tetratricopeptide TPR_2 repeat protein</fullName>
    </submittedName>
</protein>
<name>A8ZS67_DESOH</name>
<feature type="repeat" description="TPR" evidence="3">
    <location>
        <begin position="238"/>
        <end position="271"/>
    </location>
</feature>
<dbReference type="eggNOG" id="COG0457">
    <property type="taxonomic scope" value="Bacteria"/>
</dbReference>
<keyword evidence="4" id="KW-1133">Transmembrane helix</keyword>
<dbReference type="Pfam" id="PF13432">
    <property type="entry name" value="TPR_16"/>
    <property type="match status" value="1"/>
</dbReference>
<dbReference type="HOGENOM" id="CLU_464402_0_0_7"/>
<feature type="transmembrane region" description="Helical" evidence="4">
    <location>
        <begin position="468"/>
        <end position="485"/>
    </location>
</feature>
<feature type="repeat" description="TPR" evidence="3">
    <location>
        <begin position="497"/>
        <end position="530"/>
    </location>
</feature>
<reference evidence="5 6" key="1">
    <citation type="submission" date="2007-10" db="EMBL/GenBank/DDBJ databases">
        <title>Complete sequence of Desulfococcus oleovorans Hxd3.</title>
        <authorList>
            <consortium name="US DOE Joint Genome Institute"/>
            <person name="Copeland A."/>
            <person name="Lucas S."/>
            <person name="Lapidus A."/>
            <person name="Barry K."/>
            <person name="Glavina del Rio T."/>
            <person name="Dalin E."/>
            <person name="Tice H."/>
            <person name="Pitluck S."/>
            <person name="Kiss H."/>
            <person name="Brettin T."/>
            <person name="Bruce D."/>
            <person name="Detter J.C."/>
            <person name="Han C."/>
            <person name="Schmutz J."/>
            <person name="Larimer F."/>
            <person name="Land M."/>
            <person name="Hauser L."/>
            <person name="Kyrpides N."/>
            <person name="Kim E."/>
            <person name="Wawrik B."/>
            <person name="Richardson P."/>
        </authorList>
    </citation>
    <scope>NUCLEOTIDE SEQUENCE [LARGE SCALE GENOMIC DNA]</scope>
    <source>
        <strain evidence="6">DSM 6200 / JCM 39069 / Hxd3</strain>
    </source>
</reference>
<organism evidence="5 6">
    <name type="scientific">Desulfosudis oleivorans (strain DSM 6200 / JCM 39069 / Hxd3)</name>
    <name type="common">Desulfococcus oleovorans</name>
    <dbReference type="NCBI Taxonomy" id="96561"/>
    <lineage>
        <taxon>Bacteria</taxon>
        <taxon>Pseudomonadati</taxon>
        <taxon>Thermodesulfobacteriota</taxon>
        <taxon>Desulfobacteria</taxon>
        <taxon>Desulfobacterales</taxon>
        <taxon>Desulfosudaceae</taxon>
        <taxon>Desulfosudis</taxon>
    </lineage>
</organism>
<evidence type="ECO:0000313" key="5">
    <source>
        <dbReference type="EMBL" id="ABW66085.1"/>
    </source>
</evidence>
<dbReference type="SMART" id="SM00028">
    <property type="entry name" value="TPR"/>
    <property type="match status" value="8"/>
</dbReference>
<gene>
    <name evidence="5" type="ordered locus">Dole_0275</name>
</gene>
<feature type="repeat" description="TPR" evidence="3">
    <location>
        <begin position="204"/>
        <end position="237"/>
    </location>
</feature>
<feature type="repeat" description="TPR" evidence="3">
    <location>
        <begin position="170"/>
        <end position="203"/>
    </location>
</feature>
<proteinExistence type="predicted"/>
<dbReference type="EMBL" id="CP000859">
    <property type="protein sequence ID" value="ABW66085.1"/>
    <property type="molecule type" value="Genomic_DNA"/>
</dbReference>
<keyword evidence="4" id="KW-0472">Membrane</keyword>
<accession>A8ZS67</accession>
<dbReference type="Pfam" id="PF00515">
    <property type="entry name" value="TPR_1"/>
    <property type="match status" value="1"/>
</dbReference>
<keyword evidence="2 3" id="KW-0802">TPR repeat</keyword>
<evidence type="ECO:0000256" key="3">
    <source>
        <dbReference type="PROSITE-ProRule" id="PRU00339"/>
    </source>
</evidence>
<dbReference type="SUPFAM" id="SSF48452">
    <property type="entry name" value="TPR-like"/>
    <property type="match status" value="2"/>
</dbReference>
<dbReference type="Pfam" id="PF13181">
    <property type="entry name" value="TPR_8"/>
    <property type="match status" value="2"/>
</dbReference>
<dbReference type="Gene3D" id="1.25.40.10">
    <property type="entry name" value="Tetratricopeptide repeat domain"/>
    <property type="match status" value="3"/>
</dbReference>
<dbReference type="PANTHER" id="PTHR44858">
    <property type="entry name" value="TETRATRICOPEPTIDE REPEAT PROTEIN 6"/>
    <property type="match status" value="1"/>
</dbReference>
<keyword evidence="6" id="KW-1185">Reference proteome</keyword>
<dbReference type="AlphaFoldDB" id="A8ZS67"/>
<keyword evidence="4" id="KW-0812">Transmembrane</keyword>
<dbReference type="STRING" id="96561.Dole_0275"/>
<dbReference type="Proteomes" id="UP000008561">
    <property type="component" value="Chromosome"/>
</dbReference>
<feature type="transmembrane region" description="Helical" evidence="4">
    <location>
        <begin position="430"/>
        <end position="448"/>
    </location>
</feature>
<feature type="repeat" description="TPR" evidence="3">
    <location>
        <begin position="340"/>
        <end position="373"/>
    </location>
</feature>
<sequence length="587" mass="67632">MDMNRMTISILLVVSILTFNSAFLCADSKFLDSSKTPEKEMDYKFIAPKTTIETGVIMTKDGQNIVARKISEDNNVIVYYLGHIAHGITVDKVLSIANTSGSGLIGFSEGDRRDSLNGSGFQAEPKTSITKVENLDDVNFIDGGKFFEKGNYTEAIQAYSLYLRYYPKSPTGYSNLGLCYLQKGNFKEALKYHTKAIELDDNRANLYIARSVSYWKMGLNDLAFADIEKAIELNPNNKDAYLKKGKFLFNKEEYKNAIKPFLKYLELGGNNWEALSALGWAYHKTDNDRDALKYLMIAHQSNEGSYDNNIRMADVYRGLKEYENAIKYYTLALNTDKKDIFLYLYRGISYMEKGDYSLAELDFKKALELKENDPVVLCNYAQLYIYQDKDRKAIPLLKKVLEVSKDEECNIWSKFTLEEISKSRKKTRNVIALFLIFIALIFLILLGVLKLKKSAGLMRVNVTKKLKYISTATVLMCGVMFFILSQQTEKSTERAKAEPAIRQALQAVDLGRYSIASDFYHKAIEFDPDRKEEFDRRINAMMDRRLQELWSGQYDFGKMRRYPEWEAARKADAFVQKEIQKFHRDFK</sequence>
<dbReference type="PROSITE" id="PS50293">
    <property type="entry name" value="TPR_REGION"/>
    <property type="match status" value="1"/>
</dbReference>
<keyword evidence="1" id="KW-0677">Repeat</keyword>